<sequence>MKKCQGFKIGFNGQWMEINSNLIQLSRVLELECAKSYSRVSLAQLWMYNQRKVQTYISGAKRHVYYKRNQDHFVMSLSKGI</sequence>
<evidence type="ECO:0000313" key="2">
    <source>
        <dbReference type="Proteomes" id="UP000050525"/>
    </source>
</evidence>
<dbReference type="EMBL" id="AKHW03004724">
    <property type="protein sequence ID" value="KYO28833.1"/>
    <property type="molecule type" value="Genomic_DNA"/>
</dbReference>
<evidence type="ECO:0000313" key="1">
    <source>
        <dbReference type="EMBL" id="KYO28833.1"/>
    </source>
</evidence>
<comment type="caution">
    <text evidence="1">The sequence shown here is derived from an EMBL/GenBank/DDBJ whole genome shotgun (WGS) entry which is preliminary data.</text>
</comment>
<gene>
    <name evidence="1" type="ORF">Y1Q_0009692</name>
</gene>
<reference evidence="1 2" key="1">
    <citation type="journal article" date="2012" name="Genome Biol.">
        <title>Sequencing three crocodilian genomes to illuminate the evolution of archosaurs and amniotes.</title>
        <authorList>
            <person name="St John J.A."/>
            <person name="Braun E.L."/>
            <person name="Isberg S.R."/>
            <person name="Miles L.G."/>
            <person name="Chong A.Y."/>
            <person name="Gongora J."/>
            <person name="Dalzell P."/>
            <person name="Moran C."/>
            <person name="Bed'hom B."/>
            <person name="Abzhanov A."/>
            <person name="Burgess S.C."/>
            <person name="Cooksey A.M."/>
            <person name="Castoe T.A."/>
            <person name="Crawford N.G."/>
            <person name="Densmore L.D."/>
            <person name="Drew J.C."/>
            <person name="Edwards S.V."/>
            <person name="Faircloth B.C."/>
            <person name="Fujita M.K."/>
            <person name="Greenwold M.J."/>
            <person name="Hoffmann F.G."/>
            <person name="Howard J.M."/>
            <person name="Iguchi T."/>
            <person name="Janes D.E."/>
            <person name="Khan S.Y."/>
            <person name="Kohno S."/>
            <person name="de Koning A.J."/>
            <person name="Lance S.L."/>
            <person name="McCarthy F.M."/>
            <person name="McCormack J.E."/>
            <person name="Merchant M.E."/>
            <person name="Peterson D.G."/>
            <person name="Pollock D.D."/>
            <person name="Pourmand N."/>
            <person name="Raney B.J."/>
            <person name="Roessler K.A."/>
            <person name="Sanford J.R."/>
            <person name="Sawyer R.H."/>
            <person name="Schmidt C.J."/>
            <person name="Triplett E.W."/>
            <person name="Tuberville T.D."/>
            <person name="Venegas-Anaya M."/>
            <person name="Howard J.T."/>
            <person name="Jarvis E.D."/>
            <person name="Guillette L.J.Jr."/>
            <person name="Glenn T.C."/>
            <person name="Green R.E."/>
            <person name="Ray D.A."/>
        </authorList>
    </citation>
    <scope>NUCLEOTIDE SEQUENCE [LARGE SCALE GENOMIC DNA]</scope>
    <source>
        <strain evidence="1">KSC_2009_1</strain>
    </source>
</reference>
<keyword evidence="2" id="KW-1185">Reference proteome</keyword>
<dbReference type="AlphaFoldDB" id="A0A151MW98"/>
<organism evidence="1 2">
    <name type="scientific">Alligator mississippiensis</name>
    <name type="common">American alligator</name>
    <dbReference type="NCBI Taxonomy" id="8496"/>
    <lineage>
        <taxon>Eukaryota</taxon>
        <taxon>Metazoa</taxon>
        <taxon>Chordata</taxon>
        <taxon>Craniata</taxon>
        <taxon>Vertebrata</taxon>
        <taxon>Euteleostomi</taxon>
        <taxon>Archelosauria</taxon>
        <taxon>Archosauria</taxon>
        <taxon>Crocodylia</taxon>
        <taxon>Alligatoridae</taxon>
        <taxon>Alligatorinae</taxon>
        <taxon>Alligator</taxon>
    </lineage>
</organism>
<accession>A0A151MW98</accession>
<name>A0A151MW98_ALLMI</name>
<dbReference type="Proteomes" id="UP000050525">
    <property type="component" value="Unassembled WGS sequence"/>
</dbReference>
<proteinExistence type="predicted"/>
<protein>
    <submittedName>
        <fullName evidence="1">Uncharacterized protein</fullName>
    </submittedName>
</protein>